<keyword evidence="3" id="KW-1185">Reference proteome</keyword>
<name>A0A439DHC1_9PEZI</name>
<feature type="compositionally biased region" description="Basic and acidic residues" evidence="1">
    <location>
        <begin position="1"/>
        <end position="10"/>
    </location>
</feature>
<dbReference type="SUPFAM" id="SSF52317">
    <property type="entry name" value="Class I glutamine amidotransferase-like"/>
    <property type="match status" value="1"/>
</dbReference>
<dbReference type="EMBL" id="RYZI01000019">
    <property type="protein sequence ID" value="RWA13794.1"/>
    <property type="molecule type" value="Genomic_DNA"/>
</dbReference>
<feature type="region of interest" description="Disordered" evidence="1">
    <location>
        <begin position="50"/>
        <end position="87"/>
    </location>
</feature>
<organism evidence="2 3">
    <name type="scientific">Xylaria grammica</name>
    <dbReference type="NCBI Taxonomy" id="363999"/>
    <lineage>
        <taxon>Eukaryota</taxon>
        <taxon>Fungi</taxon>
        <taxon>Dikarya</taxon>
        <taxon>Ascomycota</taxon>
        <taxon>Pezizomycotina</taxon>
        <taxon>Sordariomycetes</taxon>
        <taxon>Xylariomycetidae</taxon>
        <taxon>Xylariales</taxon>
        <taxon>Xylariaceae</taxon>
        <taxon>Xylaria</taxon>
    </lineage>
</organism>
<dbReference type="Gene3D" id="3.40.50.880">
    <property type="match status" value="1"/>
</dbReference>
<gene>
    <name evidence="2" type="ORF">EKO27_g1291</name>
</gene>
<evidence type="ECO:0000313" key="3">
    <source>
        <dbReference type="Proteomes" id="UP000286045"/>
    </source>
</evidence>
<dbReference type="InterPro" id="IPR029062">
    <property type="entry name" value="Class_I_gatase-like"/>
</dbReference>
<evidence type="ECO:0000256" key="1">
    <source>
        <dbReference type="SAM" id="MobiDB-lite"/>
    </source>
</evidence>
<dbReference type="Proteomes" id="UP000286045">
    <property type="component" value="Unassembled WGS sequence"/>
</dbReference>
<evidence type="ECO:0008006" key="4">
    <source>
        <dbReference type="Google" id="ProtNLM"/>
    </source>
</evidence>
<dbReference type="AlphaFoldDB" id="A0A439DHC1"/>
<protein>
    <recommendedName>
        <fullName evidence="4">DJ-1/PfpI domain-containing protein</fullName>
    </recommendedName>
</protein>
<reference evidence="2 3" key="1">
    <citation type="submission" date="2018-12" db="EMBL/GenBank/DDBJ databases">
        <title>Draft genome sequence of Xylaria grammica IHI A82.</title>
        <authorList>
            <person name="Buettner E."/>
            <person name="Kellner H."/>
        </authorList>
    </citation>
    <scope>NUCLEOTIDE SEQUENCE [LARGE SCALE GENOMIC DNA]</scope>
    <source>
        <strain evidence="2 3">IHI A82</strain>
    </source>
</reference>
<accession>A0A439DHC1</accession>
<comment type="caution">
    <text evidence="2">The sequence shown here is derived from an EMBL/GenBank/DDBJ whole genome shotgun (WGS) entry which is preliminary data.</text>
</comment>
<proteinExistence type="predicted"/>
<feature type="region of interest" description="Disordered" evidence="1">
    <location>
        <begin position="1"/>
        <end position="24"/>
    </location>
</feature>
<evidence type="ECO:0000313" key="2">
    <source>
        <dbReference type="EMBL" id="RWA13794.1"/>
    </source>
</evidence>
<sequence>MHRRIPHDEQGIPLAPPDAAPAYPRHRAQRRDILHHLPRDQAADGRALRQLKHARNTRYRGRRSAARETRHRARPRASAGDELGETRPRLPARARECAATDVLSVCTGIFLCGAAGLLEDRTACGPRGLQGQIRKQHPTAKLVGEKYRWIQDGNFWSSGEHFLPSSPVETRYMETKATDGVLGGITNGNDLVAAYARAGKHFPSAIVELACKMADVGDRSQVYSESPAVFTLGVVWLFVKGLFARRR</sequence>
<feature type="compositionally biased region" description="Basic residues" evidence="1">
    <location>
        <begin position="50"/>
        <end position="75"/>
    </location>
</feature>